<feature type="non-terminal residue" evidence="2">
    <location>
        <position position="1"/>
    </location>
</feature>
<gene>
    <name evidence="2" type="ORF">FWK35_00023615</name>
</gene>
<accession>A0A6G0XZM5</accession>
<keyword evidence="1" id="KW-0472">Membrane</keyword>
<dbReference type="EMBL" id="VUJU01007294">
    <property type="protein sequence ID" value="KAF0746194.1"/>
    <property type="molecule type" value="Genomic_DNA"/>
</dbReference>
<organism evidence="2 3">
    <name type="scientific">Aphis craccivora</name>
    <name type="common">Cowpea aphid</name>
    <dbReference type="NCBI Taxonomy" id="307492"/>
    <lineage>
        <taxon>Eukaryota</taxon>
        <taxon>Metazoa</taxon>
        <taxon>Ecdysozoa</taxon>
        <taxon>Arthropoda</taxon>
        <taxon>Hexapoda</taxon>
        <taxon>Insecta</taxon>
        <taxon>Pterygota</taxon>
        <taxon>Neoptera</taxon>
        <taxon>Paraneoptera</taxon>
        <taxon>Hemiptera</taxon>
        <taxon>Sternorrhyncha</taxon>
        <taxon>Aphidomorpha</taxon>
        <taxon>Aphidoidea</taxon>
        <taxon>Aphididae</taxon>
        <taxon>Aphidini</taxon>
        <taxon>Aphis</taxon>
        <taxon>Aphis</taxon>
    </lineage>
</organism>
<dbReference type="Proteomes" id="UP000478052">
    <property type="component" value="Unassembled WGS sequence"/>
</dbReference>
<keyword evidence="1" id="KW-1133">Transmembrane helix</keyword>
<evidence type="ECO:0000313" key="3">
    <source>
        <dbReference type="Proteomes" id="UP000478052"/>
    </source>
</evidence>
<protein>
    <submittedName>
        <fullName evidence="2">Uncharacterized protein</fullName>
    </submittedName>
</protein>
<keyword evidence="3" id="KW-1185">Reference proteome</keyword>
<evidence type="ECO:0000313" key="2">
    <source>
        <dbReference type="EMBL" id="KAF0746194.1"/>
    </source>
</evidence>
<proteinExistence type="predicted"/>
<name>A0A6G0XZM5_APHCR</name>
<feature type="transmembrane region" description="Helical" evidence="1">
    <location>
        <begin position="41"/>
        <end position="59"/>
    </location>
</feature>
<sequence>ARHMIVVLCVGNAGRDDVEGVNIVLPCGHGTLNINITLTSLNNGTYLFAIIIFVVGGAYRDVPNGSRYMYICIVDMDGGAVNVLSHLQVPDICEVCDDTVDGVNTNATYVDT</sequence>
<comment type="caution">
    <text evidence="2">The sequence shown here is derived from an EMBL/GenBank/DDBJ whole genome shotgun (WGS) entry which is preliminary data.</text>
</comment>
<keyword evidence="1" id="KW-0812">Transmembrane</keyword>
<evidence type="ECO:0000256" key="1">
    <source>
        <dbReference type="SAM" id="Phobius"/>
    </source>
</evidence>
<reference evidence="2 3" key="1">
    <citation type="submission" date="2019-08" db="EMBL/GenBank/DDBJ databases">
        <title>Whole genome of Aphis craccivora.</title>
        <authorList>
            <person name="Voronova N.V."/>
            <person name="Shulinski R.S."/>
            <person name="Bandarenka Y.V."/>
            <person name="Zhorov D.G."/>
            <person name="Warner D."/>
        </authorList>
    </citation>
    <scope>NUCLEOTIDE SEQUENCE [LARGE SCALE GENOMIC DNA]</scope>
    <source>
        <strain evidence="2">180601</strain>
        <tissue evidence="2">Whole Body</tissue>
    </source>
</reference>
<dbReference type="AlphaFoldDB" id="A0A6G0XZM5"/>